<organism evidence="2 3">
    <name type="scientific">Phrynocephalus forsythii</name>
    <dbReference type="NCBI Taxonomy" id="171643"/>
    <lineage>
        <taxon>Eukaryota</taxon>
        <taxon>Metazoa</taxon>
        <taxon>Chordata</taxon>
        <taxon>Craniata</taxon>
        <taxon>Vertebrata</taxon>
        <taxon>Euteleostomi</taxon>
        <taxon>Lepidosauria</taxon>
        <taxon>Squamata</taxon>
        <taxon>Bifurcata</taxon>
        <taxon>Unidentata</taxon>
        <taxon>Episquamata</taxon>
        <taxon>Toxicofera</taxon>
        <taxon>Iguania</taxon>
        <taxon>Acrodonta</taxon>
        <taxon>Agamidae</taxon>
        <taxon>Agaminae</taxon>
        <taxon>Phrynocephalus</taxon>
    </lineage>
</organism>
<name>A0A9Q1AQM0_9SAUR</name>
<dbReference type="EMBL" id="JAPFRF010000023">
    <property type="protein sequence ID" value="KAJ7304408.1"/>
    <property type="molecule type" value="Genomic_DNA"/>
</dbReference>
<dbReference type="AlphaFoldDB" id="A0A9Q1AQM0"/>
<comment type="caution">
    <text evidence="2">The sequence shown here is derived from an EMBL/GenBank/DDBJ whole genome shotgun (WGS) entry which is preliminary data.</text>
</comment>
<proteinExistence type="predicted"/>
<keyword evidence="3" id="KW-1185">Reference proteome</keyword>
<evidence type="ECO:0000313" key="2">
    <source>
        <dbReference type="EMBL" id="KAJ7304408.1"/>
    </source>
</evidence>
<gene>
    <name evidence="2" type="ORF">JRQ81_011965</name>
</gene>
<evidence type="ECO:0000313" key="3">
    <source>
        <dbReference type="Proteomes" id="UP001142489"/>
    </source>
</evidence>
<feature type="region of interest" description="Disordered" evidence="1">
    <location>
        <begin position="91"/>
        <end position="119"/>
    </location>
</feature>
<reference evidence="2" key="1">
    <citation type="journal article" date="2023" name="DNA Res.">
        <title>Chromosome-level genome assembly of Phrynocephalus forsythii using third-generation DNA sequencing and Hi-C analysis.</title>
        <authorList>
            <person name="Qi Y."/>
            <person name="Zhao W."/>
            <person name="Zhao Y."/>
            <person name="Niu C."/>
            <person name="Cao S."/>
            <person name="Zhang Y."/>
        </authorList>
    </citation>
    <scope>NUCLEOTIDE SEQUENCE</scope>
    <source>
        <tissue evidence="2">Muscle</tissue>
    </source>
</reference>
<dbReference type="Proteomes" id="UP001142489">
    <property type="component" value="Unassembled WGS sequence"/>
</dbReference>
<evidence type="ECO:0000256" key="1">
    <source>
        <dbReference type="SAM" id="MobiDB-lite"/>
    </source>
</evidence>
<protein>
    <submittedName>
        <fullName evidence="2">Uncharacterized protein</fullName>
    </submittedName>
</protein>
<feature type="compositionally biased region" description="Polar residues" evidence="1">
    <location>
        <begin position="91"/>
        <end position="101"/>
    </location>
</feature>
<sequence>MREQSTVNFTPFDLARLFALMASFVQRFIDVQWVSMTAPSAALPDSLIQVTDLYQREGRRQGLLKIQAPKDIASDLGKNRDDGFRRLANSAEATDSFSSSDPPGHAMEEAGQPAPGFLLQPQRSAGLLDQPPEALPGRQHVALPQKKVAGPPWEHWGVRRGIHLLAERRSIQAQSHVEIPLAVPKPPLPGQKATPFPVAKLLNEAPEGMHLKPWRTTRLAVRAIASPWRLHLLPREPDEGGRARAAITRELTGCVFPFQPRVDPRRSGCWICLKCLPGSSAFLDPRLKLEINVRSMEKGKLNGGGGGPISAFGYLVPSGAYSRCTLNLQTWPSTREAVVGWDRICSSLWRAKLAVSLPSSHHTQEANVTRAKSGKDLGARRAIRERLVFKVPRKAGKASQGKEELPKTSCFDPRLALKKKNDA</sequence>
<accession>A0A9Q1AQM0</accession>